<sequence>MKHFQQLLVAGAGFSWVAGATCPPSRPDDWTVSGPNDRFTIAEDCLYLSVYAPSKARVDSKLPVVVFFQGGGFSSQSSANWDPLRLWQTARSSCSIQLRVGLYGFLSSEAVKQEVVMSMLGFATRSSSSSGLRSISTNSVVIQTTLFLMEQEAVCWRYYGVGGWVTMRTPALGEEQYQCLLEDKGCANATDGLSCLRALNESAIRSSNCWFNPNIDGDLYTDSLVNLFDQGKYAKVPTIMGTCAQEGTKYNAPEDLNTTADAVKWVANQDPSLSNSSISIIDDLYMKPAKPSFPGKGLYWRHAADAIGDIGTHCPTRNIQNAIARDDAVGYGAWHTVNAYAFWGVNRTDGSEPPSYFTTNAPIIKHVRSYWTSFIRNLDPNTDRANRAVEWKRILVPTRAMSDNLGKPVRKGVVTEFDAQLAKKVNVTSDSTAWKKGKK</sequence>
<dbReference type="Pfam" id="PF00135">
    <property type="entry name" value="COesterase"/>
    <property type="match status" value="1"/>
</dbReference>
<accession>A0A7U2HYW2</accession>
<dbReference type="GO" id="GO:0016787">
    <property type="term" value="F:hydrolase activity"/>
    <property type="evidence" value="ECO:0007669"/>
    <property type="project" value="UniProtKB-KW"/>
</dbReference>
<dbReference type="PANTHER" id="PTHR11559">
    <property type="entry name" value="CARBOXYLESTERASE"/>
    <property type="match status" value="1"/>
</dbReference>
<dbReference type="VEuPathDB" id="FungiDB:JI435_165760"/>
<dbReference type="InterPro" id="IPR029058">
    <property type="entry name" value="AB_hydrolase_fold"/>
</dbReference>
<reference evidence="4" key="1">
    <citation type="journal article" date="2021" name="BMC Genomics">
        <title>Chromosome-level genome assembly and manually-curated proteome of model necrotroph Parastagonospora nodorum Sn15 reveals a genome-wide trove of candidate effector homologs, and redundancy of virulence-related functions within an accessory chromosome.</title>
        <authorList>
            <person name="Bertazzoni S."/>
            <person name="Jones D.A.B."/>
            <person name="Phan H.T."/>
            <person name="Tan K.-C."/>
            <person name="Hane J.K."/>
        </authorList>
    </citation>
    <scope>NUCLEOTIDE SEQUENCE [LARGE SCALE GENOMIC DNA]</scope>
    <source>
        <strain evidence="4">SN15 / ATCC MYA-4574 / FGSC 10173)</strain>
    </source>
</reference>
<feature type="domain" description="Carboxylesterase type B" evidence="2">
    <location>
        <begin position="35"/>
        <end position="109"/>
    </location>
</feature>
<feature type="chain" id="PRO_5030957578" evidence="1">
    <location>
        <begin position="20"/>
        <end position="439"/>
    </location>
</feature>
<dbReference type="OrthoDB" id="408631at2759"/>
<dbReference type="Gene3D" id="3.40.50.1820">
    <property type="entry name" value="alpha/beta hydrolase"/>
    <property type="match status" value="2"/>
</dbReference>
<name>A0A7U2HYW2_PHANO</name>
<evidence type="ECO:0000259" key="2">
    <source>
        <dbReference type="Pfam" id="PF00135"/>
    </source>
</evidence>
<dbReference type="SUPFAM" id="SSF53474">
    <property type="entry name" value="alpha/beta-Hydrolases"/>
    <property type="match status" value="1"/>
</dbReference>
<dbReference type="InterPro" id="IPR002018">
    <property type="entry name" value="CarbesteraseB"/>
</dbReference>
<dbReference type="PROSITE" id="PS00941">
    <property type="entry name" value="CARBOXYLESTERASE_B_2"/>
    <property type="match status" value="1"/>
</dbReference>
<evidence type="ECO:0000313" key="3">
    <source>
        <dbReference type="EMBL" id="QRC97005.1"/>
    </source>
</evidence>
<dbReference type="AlphaFoldDB" id="A0A7U2HYW2"/>
<dbReference type="InterPro" id="IPR019819">
    <property type="entry name" value="Carboxylesterase_B_CS"/>
</dbReference>
<keyword evidence="4" id="KW-1185">Reference proteome</keyword>
<gene>
    <name evidence="3" type="ORF">JI435_165760</name>
</gene>
<feature type="signal peptide" evidence="1">
    <location>
        <begin position="1"/>
        <end position="19"/>
    </location>
</feature>
<protein>
    <submittedName>
        <fullName evidence="3">Carboxylic ester hydrolase</fullName>
    </submittedName>
</protein>
<proteinExistence type="predicted"/>
<dbReference type="InterPro" id="IPR050309">
    <property type="entry name" value="Type-B_Carboxylest/Lipase"/>
</dbReference>
<evidence type="ECO:0000256" key="1">
    <source>
        <dbReference type="SAM" id="SignalP"/>
    </source>
</evidence>
<keyword evidence="1" id="KW-0732">Signal</keyword>
<dbReference type="EMBL" id="CP069029">
    <property type="protein sequence ID" value="QRC97005.1"/>
    <property type="molecule type" value="Genomic_DNA"/>
</dbReference>
<keyword evidence="3" id="KW-0378">Hydrolase</keyword>
<organism evidence="3 4">
    <name type="scientific">Phaeosphaeria nodorum (strain SN15 / ATCC MYA-4574 / FGSC 10173)</name>
    <name type="common">Glume blotch fungus</name>
    <name type="synonym">Parastagonospora nodorum</name>
    <dbReference type="NCBI Taxonomy" id="321614"/>
    <lineage>
        <taxon>Eukaryota</taxon>
        <taxon>Fungi</taxon>
        <taxon>Dikarya</taxon>
        <taxon>Ascomycota</taxon>
        <taxon>Pezizomycotina</taxon>
        <taxon>Dothideomycetes</taxon>
        <taxon>Pleosporomycetidae</taxon>
        <taxon>Pleosporales</taxon>
        <taxon>Pleosporineae</taxon>
        <taxon>Phaeosphaeriaceae</taxon>
        <taxon>Parastagonospora</taxon>
    </lineage>
</organism>
<dbReference type="Proteomes" id="UP000663193">
    <property type="component" value="Chromosome 7"/>
</dbReference>
<evidence type="ECO:0000313" key="4">
    <source>
        <dbReference type="Proteomes" id="UP000663193"/>
    </source>
</evidence>